<evidence type="ECO:0000313" key="1">
    <source>
        <dbReference type="EMBL" id="KAG5176079.1"/>
    </source>
</evidence>
<evidence type="ECO:0000313" key="2">
    <source>
        <dbReference type="Proteomes" id="UP000664859"/>
    </source>
</evidence>
<gene>
    <name evidence="1" type="ORF">JKP88DRAFT_249755</name>
</gene>
<protein>
    <submittedName>
        <fullName evidence="1">Uncharacterized protein</fullName>
    </submittedName>
</protein>
<dbReference type="AlphaFoldDB" id="A0A836C815"/>
<name>A0A836C815_9STRA</name>
<proteinExistence type="predicted"/>
<sequence length="331" mass="36807">MPRRCVRAINLAAGADSKICPRLAVLNPMENWDVGTVGIVQALRSDPKWKWIFESLDGYPDEVMAFMDKSDLLKRFEYRGHKETAWLNAFHNRVHRAGPTQPPVMESDPNLPITKSFSVIWEDADEASAYIDIEQTGFYMLLANKGTETNGSLLSDSGNQVKNRVDGIEAEAIKAVQVEVKKRLEGFEVHPDSVSTQVKVVVNLATVHPAIVMKYAKAFPKLQGALSRWQAGAPERNVFTVGEFDGIVFANVATLLVEAKFNVTDAHIRHAASKKELFLLYCELIGREVPANLIYSVLAGKAFLEERQAFALKQGLLVLAPGGSNWVLRWD</sequence>
<dbReference type="EMBL" id="JAFCMP010000541">
    <property type="protein sequence ID" value="KAG5176079.1"/>
    <property type="molecule type" value="Genomic_DNA"/>
</dbReference>
<accession>A0A836C815</accession>
<organism evidence="1 2">
    <name type="scientific">Tribonema minus</name>
    <dbReference type="NCBI Taxonomy" id="303371"/>
    <lineage>
        <taxon>Eukaryota</taxon>
        <taxon>Sar</taxon>
        <taxon>Stramenopiles</taxon>
        <taxon>Ochrophyta</taxon>
        <taxon>PX clade</taxon>
        <taxon>Xanthophyceae</taxon>
        <taxon>Tribonematales</taxon>
        <taxon>Tribonemataceae</taxon>
        <taxon>Tribonema</taxon>
    </lineage>
</organism>
<dbReference type="Proteomes" id="UP000664859">
    <property type="component" value="Unassembled WGS sequence"/>
</dbReference>
<comment type="caution">
    <text evidence="1">The sequence shown here is derived from an EMBL/GenBank/DDBJ whole genome shotgun (WGS) entry which is preliminary data.</text>
</comment>
<keyword evidence="2" id="KW-1185">Reference proteome</keyword>
<reference evidence="1" key="1">
    <citation type="submission" date="2021-02" db="EMBL/GenBank/DDBJ databases">
        <title>First Annotated Genome of the Yellow-green Alga Tribonema minus.</title>
        <authorList>
            <person name="Mahan K.M."/>
        </authorList>
    </citation>
    <scope>NUCLEOTIDE SEQUENCE</scope>
    <source>
        <strain evidence="1">UTEX B ZZ1240</strain>
    </source>
</reference>